<evidence type="ECO:0000256" key="10">
    <source>
        <dbReference type="ARBA" id="ARBA00023172"/>
    </source>
</evidence>
<evidence type="ECO:0000256" key="8">
    <source>
        <dbReference type="ARBA" id="ARBA00022801"/>
    </source>
</evidence>
<evidence type="ECO:0000256" key="13">
    <source>
        <dbReference type="ARBA" id="ARBA00023254"/>
    </source>
</evidence>
<evidence type="ECO:0000256" key="14">
    <source>
        <dbReference type="SAM" id="MobiDB-lite"/>
    </source>
</evidence>
<feature type="domain" description="ERCC4" evidence="15">
    <location>
        <begin position="452"/>
        <end position="724"/>
    </location>
</feature>
<feature type="compositionally biased region" description="Polar residues" evidence="14">
    <location>
        <begin position="156"/>
        <end position="177"/>
    </location>
</feature>
<organism evidence="16 17">
    <name type="scientific">Sordaria brevicollis</name>
    <dbReference type="NCBI Taxonomy" id="83679"/>
    <lineage>
        <taxon>Eukaryota</taxon>
        <taxon>Fungi</taxon>
        <taxon>Dikarya</taxon>
        <taxon>Ascomycota</taxon>
        <taxon>Pezizomycotina</taxon>
        <taxon>Sordariomycetes</taxon>
        <taxon>Sordariomycetidae</taxon>
        <taxon>Sordariales</taxon>
        <taxon>Sordariaceae</taxon>
        <taxon>Sordaria</taxon>
    </lineage>
</organism>
<protein>
    <recommendedName>
        <fullName evidence="15">ERCC4 domain-containing protein</fullName>
    </recommendedName>
</protein>
<dbReference type="GO" id="GO:0031297">
    <property type="term" value="P:replication fork processing"/>
    <property type="evidence" value="ECO:0007669"/>
    <property type="project" value="TreeGrafter"/>
</dbReference>
<dbReference type="Proteomes" id="UP001281003">
    <property type="component" value="Unassembled WGS sequence"/>
</dbReference>
<dbReference type="GO" id="GO:0048476">
    <property type="term" value="C:Holliday junction resolvase complex"/>
    <property type="evidence" value="ECO:0007669"/>
    <property type="project" value="InterPro"/>
</dbReference>
<evidence type="ECO:0000256" key="11">
    <source>
        <dbReference type="ARBA" id="ARBA00023204"/>
    </source>
</evidence>
<dbReference type="FunFam" id="1.10.150.670:FF:000004">
    <property type="entry name" value="Crossover junction endonuclease EME1"/>
    <property type="match status" value="1"/>
</dbReference>
<keyword evidence="10" id="KW-0233">DNA recombination</keyword>
<keyword evidence="17" id="KW-1185">Reference proteome</keyword>
<evidence type="ECO:0000313" key="17">
    <source>
        <dbReference type="Proteomes" id="UP001281003"/>
    </source>
</evidence>
<gene>
    <name evidence="16" type="ORF">B0T20DRAFT_421842</name>
</gene>
<feature type="compositionally biased region" description="Polar residues" evidence="14">
    <location>
        <begin position="88"/>
        <end position="101"/>
    </location>
</feature>
<dbReference type="Gene3D" id="1.10.150.670">
    <property type="entry name" value="Crossover junction endonuclease EME1, DNA-binding domain"/>
    <property type="match status" value="1"/>
</dbReference>
<dbReference type="InterPro" id="IPR033310">
    <property type="entry name" value="Mms4/EME1/EME2"/>
</dbReference>
<comment type="similarity">
    <text evidence="3">Belongs to the EME1/MMS4 family.</text>
</comment>
<dbReference type="PANTHER" id="PTHR21077">
    <property type="entry name" value="EME1 PROTEIN"/>
    <property type="match status" value="1"/>
</dbReference>
<dbReference type="GO" id="GO:0006302">
    <property type="term" value="P:double-strand break repair"/>
    <property type="evidence" value="ECO:0007669"/>
    <property type="project" value="TreeGrafter"/>
</dbReference>
<accession>A0AAE0U6C5</accession>
<keyword evidence="7" id="KW-0227">DNA damage</keyword>
<keyword evidence="5" id="KW-0479">Metal-binding</keyword>
<dbReference type="InterPro" id="IPR006166">
    <property type="entry name" value="ERCC4_domain"/>
</dbReference>
<feature type="compositionally biased region" description="Basic and acidic residues" evidence="14">
    <location>
        <begin position="207"/>
        <end position="217"/>
    </location>
</feature>
<name>A0AAE0U6C5_SORBR</name>
<evidence type="ECO:0000256" key="4">
    <source>
        <dbReference type="ARBA" id="ARBA00022722"/>
    </source>
</evidence>
<evidence type="ECO:0000256" key="9">
    <source>
        <dbReference type="ARBA" id="ARBA00022842"/>
    </source>
</evidence>
<sequence>MPPEVIDLLSSPEVEPRSTSAVSNQASHVPPPSAQRNILDDELDYDTFDLTADDVPPLLTAKSPARKRPRLGMGDLSEDDQVLRPIENSVQNPTLKETSTLDVEMSGMSSDGFLDIDNVTKPTTGGGRPSQPARKRQRLSPPIPHSNSPIPRLAQTHVSATTKSPSRLVTSRNSSSRVIEDVEFSSSFHISSPKISKTPAPLPKPTTYRDEDDHSDPFKSPPPRPTREQKGKGRAMTTVTQDVTIIEDSDSDGPVSATPQRTNNRILSGDENRFAYSPPRANPQPPERSRTLTAAAEWDPISSSAPLPSKPSPRRPLETRRSDVIALDDSDDGALAGPLSDDDDDDFPDISVPRFQSSYAAIEVTGPSKRTFTKSASTTTGPTKAKATGAKKTAEERSKEKEVKALEKKAAAERKKQERERERQEKAEEKQRAAARAEANKLRTKKEVATPEMIVDLPSSLPQVLRIQTEEYLKKVDVKDITTWTSPVDNVVRWRRVLRSRYNKERHHYDPIPETIETDKFSLVYLPAAEFAKLVMGPEGQDLEAHVLKMQRHFPGHQILYLIEGLADLLSKSRNKRNREFASAVRSGLAADDDGNSAPTSTARRQRKNDPALSIDENQICMAFLQLQLHHHMLIHDTARPADTALVIQLFTQQLATAPYKQRQDEYFMKSAGFCMESGQVRTGIGLEEIYVRMLQEIARITAPIAMGIVNEYPRVAQLVLALEKGGPMTLENVRRAINKEGEVGEKRVGKAVSKRLWKIFTGRDEMSMEV</sequence>
<keyword evidence="13" id="KW-0469">Meiosis</keyword>
<dbReference type="Gene3D" id="3.40.50.10130">
    <property type="match status" value="1"/>
</dbReference>
<dbReference type="Pfam" id="PF02732">
    <property type="entry name" value="ERCC4"/>
    <property type="match status" value="1"/>
</dbReference>
<dbReference type="GO" id="GO:0000712">
    <property type="term" value="P:resolution of meiotic recombination intermediates"/>
    <property type="evidence" value="ECO:0007669"/>
    <property type="project" value="TreeGrafter"/>
</dbReference>
<evidence type="ECO:0000256" key="7">
    <source>
        <dbReference type="ARBA" id="ARBA00022763"/>
    </source>
</evidence>
<dbReference type="GO" id="GO:0046872">
    <property type="term" value="F:metal ion binding"/>
    <property type="evidence" value="ECO:0007669"/>
    <property type="project" value="UniProtKB-KW"/>
</dbReference>
<evidence type="ECO:0000256" key="12">
    <source>
        <dbReference type="ARBA" id="ARBA00023242"/>
    </source>
</evidence>
<comment type="cofactor">
    <cofactor evidence="1">
        <name>Mg(2+)</name>
        <dbReference type="ChEBI" id="CHEBI:18420"/>
    </cofactor>
</comment>
<keyword evidence="4" id="KW-0540">Nuclease</keyword>
<feature type="compositionally biased region" description="Basic and acidic residues" evidence="14">
    <location>
        <begin position="392"/>
        <end position="432"/>
    </location>
</feature>
<keyword evidence="8" id="KW-0378">Hydrolase</keyword>
<keyword evidence="6" id="KW-0255">Endonuclease</keyword>
<evidence type="ECO:0000259" key="15">
    <source>
        <dbReference type="SMART" id="SM00891"/>
    </source>
</evidence>
<feature type="region of interest" description="Disordered" evidence="14">
    <location>
        <begin position="586"/>
        <end position="610"/>
    </location>
</feature>
<evidence type="ECO:0000256" key="1">
    <source>
        <dbReference type="ARBA" id="ARBA00001946"/>
    </source>
</evidence>
<dbReference type="CDD" id="cd20085">
    <property type="entry name" value="XPF_nuclease_Mms4"/>
    <property type="match status" value="1"/>
</dbReference>
<keyword evidence="9" id="KW-0460">Magnesium</keyword>
<dbReference type="InterPro" id="IPR047521">
    <property type="entry name" value="XPF_nuclease_EME1_ascomycetes"/>
</dbReference>
<dbReference type="GO" id="GO:0031573">
    <property type="term" value="P:mitotic intra-S DNA damage checkpoint signaling"/>
    <property type="evidence" value="ECO:0007669"/>
    <property type="project" value="TreeGrafter"/>
</dbReference>
<proteinExistence type="inferred from homology"/>
<feature type="region of interest" description="Disordered" evidence="14">
    <location>
        <begin position="54"/>
        <end position="443"/>
    </location>
</feature>
<reference evidence="16" key="2">
    <citation type="submission" date="2023-07" db="EMBL/GenBank/DDBJ databases">
        <authorList>
            <consortium name="Lawrence Berkeley National Laboratory"/>
            <person name="Haridas S."/>
            <person name="Hensen N."/>
            <person name="Bonometti L."/>
            <person name="Westerberg I."/>
            <person name="Brannstrom I.O."/>
            <person name="Guillou S."/>
            <person name="Cros-Aarteil S."/>
            <person name="Calhoun S."/>
            <person name="Kuo A."/>
            <person name="Mondo S."/>
            <person name="Pangilinan J."/>
            <person name="Riley R."/>
            <person name="LaButti K."/>
            <person name="Andreopoulos B."/>
            <person name="Lipzen A."/>
            <person name="Chen C."/>
            <person name="Yanf M."/>
            <person name="Daum C."/>
            <person name="Ng V."/>
            <person name="Clum A."/>
            <person name="Steindorff A."/>
            <person name="Ohm R."/>
            <person name="Martin F."/>
            <person name="Silar P."/>
            <person name="Natvig D."/>
            <person name="Lalanne C."/>
            <person name="Gautier V."/>
            <person name="Ament-velasquez S.L."/>
            <person name="Kruys A."/>
            <person name="Hutchinson M.I."/>
            <person name="Powell A.J."/>
            <person name="Barry K."/>
            <person name="Miller A.N."/>
            <person name="Grigoriev I.V."/>
            <person name="Debuchy R."/>
            <person name="Gladieux P."/>
            <person name="Thoren M.H."/>
            <person name="Johannesson H."/>
        </authorList>
    </citation>
    <scope>NUCLEOTIDE SEQUENCE</scope>
    <source>
        <strain evidence="16">FGSC 1904</strain>
    </source>
</reference>
<evidence type="ECO:0000256" key="2">
    <source>
        <dbReference type="ARBA" id="ARBA00004123"/>
    </source>
</evidence>
<feature type="region of interest" description="Disordered" evidence="14">
    <location>
        <begin position="1"/>
        <end position="38"/>
    </location>
</feature>
<comment type="subcellular location">
    <subcellularLocation>
        <location evidence="2">Nucleus</location>
    </subcellularLocation>
</comment>
<evidence type="ECO:0000313" key="16">
    <source>
        <dbReference type="EMBL" id="KAK3392663.1"/>
    </source>
</evidence>
<feature type="compositionally biased region" description="Polar residues" evidence="14">
    <location>
        <begin position="257"/>
        <end position="266"/>
    </location>
</feature>
<feature type="compositionally biased region" description="Low complexity" evidence="14">
    <location>
        <begin position="184"/>
        <end position="197"/>
    </location>
</feature>
<dbReference type="GO" id="GO:0005634">
    <property type="term" value="C:nucleus"/>
    <property type="evidence" value="ECO:0007669"/>
    <property type="project" value="UniProtKB-SubCell"/>
</dbReference>
<evidence type="ECO:0000256" key="5">
    <source>
        <dbReference type="ARBA" id="ARBA00022723"/>
    </source>
</evidence>
<feature type="compositionally biased region" description="Low complexity" evidence="14">
    <location>
        <begin position="373"/>
        <end position="391"/>
    </location>
</feature>
<reference evidence="16" key="1">
    <citation type="journal article" date="2023" name="Mol. Phylogenet. Evol.">
        <title>Genome-scale phylogeny and comparative genomics of the fungal order Sordariales.</title>
        <authorList>
            <person name="Hensen N."/>
            <person name="Bonometti L."/>
            <person name="Westerberg I."/>
            <person name="Brannstrom I.O."/>
            <person name="Guillou S."/>
            <person name="Cros-Aarteil S."/>
            <person name="Calhoun S."/>
            <person name="Haridas S."/>
            <person name="Kuo A."/>
            <person name="Mondo S."/>
            <person name="Pangilinan J."/>
            <person name="Riley R."/>
            <person name="LaButti K."/>
            <person name="Andreopoulos B."/>
            <person name="Lipzen A."/>
            <person name="Chen C."/>
            <person name="Yan M."/>
            <person name="Daum C."/>
            <person name="Ng V."/>
            <person name="Clum A."/>
            <person name="Steindorff A."/>
            <person name="Ohm R.A."/>
            <person name="Martin F."/>
            <person name="Silar P."/>
            <person name="Natvig D.O."/>
            <person name="Lalanne C."/>
            <person name="Gautier V."/>
            <person name="Ament-Velasquez S.L."/>
            <person name="Kruys A."/>
            <person name="Hutchinson M.I."/>
            <person name="Powell A.J."/>
            <person name="Barry K."/>
            <person name="Miller A.N."/>
            <person name="Grigoriev I.V."/>
            <person name="Debuchy R."/>
            <person name="Gladieux P."/>
            <person name="Hiltunen Thoren M."/>
            <person name="Johannesson H."/>
        </authorList>
    </citation>
    <scope>NUCLEOTIDE SEQUENCE</scope>
    <source>
        <strain evidence="16">FGSC 1904</strain>
    </source>
</reference>
<dbReference type="GO" id="GO:0008821">
    <property type="term" value="F:crossover junction DNA endonuclease activity"/>
    <property type="evidence" value="ECO:0007669"/>
    <property type="project" value="TreeGrafter"/>
</dbReference>
<dbReference type="AlphaFoldDB" id="A0AAE0U6C5"/>
<evidence type="ECO:0000256" key="3">
    <source>
        <dbReference type="ARBA" id="ARBA00005313"/>
    </source>
</evidence>
<dbReference type="InterPro" id="IPR042530">
    <property type="entry name" value="EME1/EME2_C"/>
</dbReference>
<dbReference type="SMART" id="SM00891">
    <property type="entry name" value="ERCC4"/>
    <property type="match status" value="1"/>
</dbReference>
<dbReference type="EMBL" id="JAUTDP010000011">
    <property type="protein sequence ID" value="KAK3392663.1"/>
    <property type="molecule type" value="Genomic_DNA"/>
</dbReference>
<evidence type="ECO:0000256" key="6">
    <source>
        <dbReference type="ARBA" id="ARBA00022759"/>
    </source>
</evidence>
<dbReference type="CDD" id="cd22249">
    <property type="entry name" value="UDM1_RNF168_RNF169-like"/>
    <property type="match status" value="1"/>
</dbReference>
<keyword evidence="12" id="KW-0539">Nucleus</keyword>
<dbReference type="GO" id="GO:0003677">
    <property type="term" value="F:DNA binding"/>
    <property type="evidence" value="ECO:0007669"/>
    <property type="project" value="InterPro"/>
</dbReference>
<dbReference type="PANTHER" id="PTHR21077:SF5">
    <property type="entry name" value="CROSSOVER JUNCTION ENDONUCLEASE MMS4"/>
    <property type="match status" value="1"/>
</dbReference>
<keyword evidence="11" id="KW-0234">DNA repair</keyword>
<feature type="compositionally biased region" description="Polar residues" evidence="14">
    <location>
        <begin position="17"/>
        <end position="27"/>
    </location>
</feature>
<comment type="caution">
    <text evidence="16">The sequence shown here is derived from an EMBL/GenBank/DDBJ whole genome shotgun (WGS) entry which is preliminary data.</text>
</comment>